<name>A0A8D9EXF8_9HEMI</name>
<organism evidence="1">
    <name type="scientific">Cacopsylla melanoneura</name>
    <dbReference type="NCBI Taxonomy" id="428564"/>
    <lineage>
        <taxon>Eukaryota</taxon>
        <taxon>Metazoa</taxon>
        <taxon>Ecdysozoa</taxon>
        <taxon>Arthropoda</taxon>
        <taxon>Hexapoda</taxon>
        <taxon>Insecta</taxon>
        <taxon>Pterygota</taxon>
        <taxon>Neoptera</taxon>
        <taxon>Paraneoptera</taxon>
        <taxon>Hemiptera</taxon>
        <taxon>Sternorrhyncha</taxon>
        <taxon>Psylloidea</taxon>
        <taxon>Psyllidae</taxon>
        <taxon>Psyllinae</taxon>
        <taxon>Cacopsylla</taxon>
    </lineage>
</organism>
<protein>
    <submittedName>
        <fullName evidence="1">Uncharacterized protein</fullName>
    </submittedName>
</protein>
<reference evidence="1" key="1">
    <citation type="submission" date="2021-05" db="EMBL/GenBank/DDBJ databases">
        <authorList>
            <person name="Alioto T."/>
            <person name="Alioto T."/>
            <person name="Gomez Garrido J."/>
        </authorList>
    </citation>
    <scope>NUCLEOTIDE SEQUENCE</scope>
</reference>
<evidence type="ECO:0000313" key="1">
    <source>
        <dbReference type="EMBL" id="CAG6767610.1"/>
    </source>
</evidence>
<dbReference type="EMBL" id="HBUF01573931">
    <property type="protein sequence ID" value="CAG6767609.1"/>
    <property type="molecule type" value="Transcribed_RNA"/>
</dbReference>
<dbReference type="AlphaFoldDB" id="A0A8D9EXF8"/>
<dbReference type="EMBL" id="HBUF01573932">
    <property type="protein sequence ID" value="CAG6767610.1"/>
    <property type="molecule type" value="Transcribed_RNA"/>
</dbReference>
<accession>A0A8D9EXF8</accession>
<proteinExistence type="predicted"/>
<sequence>MFTPDFFISRLDKFNLETFASVHSGLLTDDAILRRKTSQEVSLLFTEIIRGHGPNTVPLVNYYVQNGSYRNFSPIFENYLGSSRFDLFSRRSNPIRSFHQKWCK</sequence>